<dbReference type="EMBL" id="JAVFWL010000004">
    <property type="protein sequence ID" value="KAK6746947.1"/>
    <property type="molecule type" value="Genomic_DNA"/>
</dbReference>
<evidence type="ECO:0000256" key="1">
    <source>
        <dbReference type="SAM" id="Phobius"/>
    </source>
</evidence>
<keyword evidence="1" id="KW-0472">Membrane</keyword>
<evidence type="ECO:0000313" key="2">
    <source>
        <dbReference type="EMBL" id="KAK6746947.1"/>
    </source>
</evidence>
<protein>
    <submittedName>
        <fullName evidence="2">Uncharacterized protein</fullName>
    </submittedName>
</protein>
<comment type="caution">
    <text evidence="2">The sequence shown here is derived from an EMBL/GenBank/DDBJ whole genome shotgun (WGS) entry which is preliminary data.</text>
</comment>
<keyword evidence="1" id="KW-0812">Transmembrane</keyword>
<reference evidence="2 3" key="1">
    <citation type="submission" date="2023-08" db="EMBL/GenBank/DDBJ databases">
        <title>A Necator americanus chromosomal reference genome.</title>
        <authorList>
            <person name="Ilik V."/>
            <person name="Petrzelkova K.J."/>
            <person name="Pardy F."/>
            <person name="Fuh T."/>
            <person name="Niatou-Singa F.S."/>
            <person name="Gouil Q."/>
            <person name="Baker L."/>
            <person name="Ritchie M.E."/>
            <person name="Jex A.R."/>
            <person name="Gazzola D."/>
            <person name="Li H."/>
            <person name="Toshio Fujiwara R."/>
            <person name="Zhan B."/>
            <person name="Aroian R.V."/>
            <person name="Pafco B."/>
            <person name="Schwarz E.M."/>
        </authorList>
    </citation>
    <scope>NUCLEOTIDE SEQUENCE [LARGE SCALE GENOMIC DNA]</scope>
    <source>
        <strain evidence="2 3">Aroian</strain>
        <tissue evidence="2">Whole animal</tissue>
    </source>
</reference>
<accession>A0ABR1D8W3</accession>
<name>A0ABR1D8W3_NECAM</name>
<evidence type="ECO:0000313" key="3">
    <source>
        <dbReference type="Proteomes" id="UP001303046"/>
    </source>
</evidence>
<feature type="transmembrane region" description="Helical" evidence="1">
    <location>
        <begin position="12"/>
        <end position="35"/>
    </location>
</feature>
<keyword evidence="3" id="KW-1185">Reference proteome</keyword>
<keyword evidence="1" id="KW-1133">Transmembrane helix</keyword>
<gene>
    <name evidence="2" type="primary">Necator_chrIV.g13577</name>
    <name evidence="2" type="ORF">RB195_000286</name>
</gene>
<dbReference type="Proteomes" id="UP001303046">
    <property type="component" value="Unassembled WGS sequence"/>
</dbReference>
<organism evidence="2 3">
    <name type="scientific">Necator americanus</name>
    <name type="common">Human hookworm</name>
    <dbReference type="NCBI Taxonomy" id="51031"/>
    <lineage>
        <taxon>Eukaryota</taxon>
        <taxon>Metazoa</taxon>
        <taxon>Ecdysozoa</taxon>
        <taxon>Nematoda</taxon>
        <taxon>Chromadorea</taxon>
        <taxon>Rhabditida</taxon>
        <taxon>Rhabditina</taxon>
        <taxon>Rhabditomorpha</taxon>
        <taxon>Strongyloidea</taxon>
        <taxon>Ancylostomatidae</taxon>
        <taxon>Bunostominae</taxon>
        <taxon>Necator</taxon>
    </lineage>
</organism>
<proteinExistence type="predicted"/>
<sequence>MKDVDIWNIPIFQLTNLTLILIFLVFIVLCILSAICRRSGTQLAEPLSSLQASCHYNHSFDYNEICASRIEERRCEREARLQCENPSADVTLDRIDRSIGAALAVEKLLRDSYIFDTRVMSRPSGDVLVVAAKRDYI</sequence>